<accession>A0ACB6QB09</accession>
<name>A0ACB6QB09_9PLEO</name>
<keyword evidence="2" id="KW-1185">Reference proteome</keyword>
<evidence type="ECO:0000313" key="2">
    <source>
        <dbReference type="Proteomes" id="UP000799755"/>
    </source>
</evidence>
<dbReference type="EMBL" id="MU003551">
    <property type="protein sequence ID" value="KAF2463312.1"/>
    <property type="molecule type" value="Genomic_DNA"/>
</dbReference>
<gene>
    <name evidence="1" type="ORF">BDR25DRAFT_113795</name>
</gene>
<sequence length="442" mass="49436">MADETLLSDLCSIWCVLSTSSMSSMTFTPCPCPMSLSSISPDPAFIHRLKQTFQFAQPTETFPTLRLTESSNNKKSKYCCPGCAARTCSLPCYKRHQQWAQCTGKRDPTKYVKKSQLATPAGIDHDYNFITGIERGLDRKEKDIQDRGLSVANAARTGPGKGEITEQRYKAAGVNVIRAPKGLSRQKENKTHASSKKNIVWTVEWIREGKARLLSETSEVLSLAAAYANLAGQKPNKKRKLEPDLDKNTELERSQDTRGISKDKSGPPQIKVEDEEVERPTPRRSSSEELSQIKIEEASGPDAEVAHHLHTNPDIDDTDSQSLHHRHNFFLLKPRTNSTSHVLIPLSASATLRDCLQGRTVLEFPTLYVLSSAPDSLPNGYLLEEEYNKQERKERKELEETLKAHPEALRACKHENTEENADDAVDNQKILDVLKKDLGTGI</sequence>
<evidence type="ECO:0000313" key="1">
    <source>
        <dbReference type="EMBL" id="KAF2463312.1"/>
    </source>
</evidence>
<comment type="caution">
    <text evidence="1">The sequence shown here is derived from an EMBL/GenBank/DDBJ whole genome shotgun (WGS) entry which is preliminary data.</text>
</comment>
<organism evidence="1 2">
    <name type="scientific">Lindgomyces ingoldianus</name>
    <dbReference type="NCBI Taxonomy" id="673940"/>
    <lineage>
        <taxon>Eukaryota</taxon>
        <taxon>Fungi</taxon>
        <taxon>Dikarya</taxon>
        <taxon>Ascomycota</taxon>
        <taxon>Pezizomycotina</taxon>
        <taxon>Dothideomycetes</taxon>
        <taxon>Pleosporomycetidae</taxon>
        <taxon>Pleosporales</taxon>
        <taxon>Lindgomycetaceae</taxon>
        <taxon>Lindgomyces</taxon>
    </lineage>
</organism>
<protein>
    <submittedName>
        <fullName evidence="1">Uncharacterized protein</fullName>
    </submittedName>
</protein>
<reference evidence="1" key="1">
    <citation type="journal article" date="2020" name="Stud. Mycol.">
        <title>101 Dothideomycetes genomes: a test case for predicting lifestyles and emergence of pathogens.</title>
        <authorList>
            <person name="Haridas S."/>
            <person name="Albert R."/>
            <person name="Binder M."/>
            <person name="Bloem J."/>
            <person name="Labutti K."/>
            <person name="Salamov A."/>
            <person name="Andreopoulos B."/>
            <person name="Baker S."/>
            <person name="Barry K."/>
            <person name="Bills G."/>
            <person name="Bluhm B."/>
            <person name="Cannon C."/>
            <person name="Castanera R."/>
            <person name="Culley D."/>
            <person name="Daum C."/>
            <person name="Ezra D."/>
            <person name="Gonzalez J."/>
            <person name="Henrissat B."/>
            <person name="Kuo A."/>
            <person name="Liang C."/>
            <person name="Lipzen A."/>
            <person name="Lutzoni F."/>
            <person name="Magnuson J."/>
            <person name="Mondo S."/>
            <person name="Nolan M."/>
            <person name="Ohm R."/>
            <person name="Pangilinan J."/>
            <person name="Park H.-J."/>
            <person name="Ramirez L."/>
            <person name="Alfaro M."/>
            <person name="Sun H."/>
            <person name="Tritt A."/>
            <person name="Yoshinaga Y."/>
            <person name="Zwiers L.-H."/>
            <person name="Turgeon B."/>
            <person name="Goodwin S."/>
            <person name="Spatafora J."/>
            <person name="Crous P."/>
            <person name="Grigoriev I."/>
        </authorList>
    </citation>
    <scope>NUCLEOTIDE SEQUENCE</scope>
    <source>
        <strain evidence="1">ATCC 200398</strain>
    </source>
</reference>
<proteinExistence type="predicted"/>
<dbReference type="Proteomes" id="UP000799755">
    <property type="component" value="Unassembled WGS sequence"/>
</dbReference>